<evidence type="ECO:0000313" key="3">
    <source>
        <dbReference type="Proteomes" id="UP001300012"/>
    </source>
</evidence>
<dbReference type="EMBL" id="JANQBD010000010">
    <property type="protein sequence ID" value="MCR8632631.1"/>
    <property type="molecule type" value="Genomic_DNA"/>
</dbReference>
<evidence type="ECO:0000313" key="2">
    <source>
        <dbReference type="EMBL" id="MCR8632631.1"/>
    </source>
</evidence>
<gene>
    <name evidence="2" type="ORF">NV381_15610</name>
</gene>
<keyword evidence="1" id="KW-1133">Transmembrane helix</keyword>
<comment type="caution">
    <text evidence="2">The sequence shown here is derived from an EMBL/GenBank/DDBJ whole genome shotgun (WGS) entry which is preliminary data.</text>
</comment>
<sequence length="93" mass="10405">MPFQLGPYNSLMVNRFLMAKIASVVGVTALEFNGYYVQFTMIMRTPGLTVDGSHNFVQNVVPPKFQGWLEASPNTLRSDYNMLKSGIAREDNA</sequence>
<proteinExistence type="predicted"/>
<protein>
    <submittedName>
        <fullName evidence="2">Uncharacterized protein</fullName>
    </submittedName>
</protein>
<feature type="transmembrane region" description="Helical" evidence="1">
    <location>
        <begin position="16"/>
        <end position="36"/>
    </location>
</feature>
<accession>A0ABT1YHG2</accession>
<name>A0ABT1YHG2_9BACL</name>
<reference evidence="2 3" key="1">
    <citation type="submission" date="2022-08" db="EMBL/GenBank/DDBJ databases">
        <title>Paenibacillus endoradicis sp. nov., Paenibacillus radicibacter sp. nov and Paenibacillus pararadicis sp. nov., three cold-adapted plant growth-promoting bacteria isolated from root of Larix gmelinii in Great Khingan.</title>
        <authorList>
            <person name="Xue H."/>
        </authorList>
    </citation>
    <scope>NUCLEOTIDE SEQUENCE [LARGE SCALE GENOMIC DNA]</scope>
    <source>
        <strain evidence="2 3">N5-1-1-5</strain>
    </source>
</reference>
<dbReference type="RefSeq" id="WP_258214278.1">
    <property type="nucleotide sequence ID" value="NZ_JANQBD010000010.1"/>
</dbReference>
<evidence type="ECO:0000256" key="1">
    <source>
        <dbReference type="SAM" id="Phobius"/>
    </source>
</evidence>
<organism evidence="2 3">
    <name type="scientific">Paenibacillus radicis</name>
    <name type="common">ex Xue et al. 2023</name>
    <dbReference type="NCBI Taxonomy" id="2972489"/>
    <lineage>
        <taxon>Bacteria</taxon>
        <taxon>Bacillati</taxon>
        <taxon>Bacillota</taxon>
        <taxon>Bacilli</taxon>
        <taxon>Bacillales</taxon>
        <taxon>Paenibacillaceae</taxon>
        <taxon>Paenibacillus</taxon>
    </lineage>
</organism>
<dbReference type="Proteomes" id="UP001300012">
    <property type="component" value="Unassembled WGS sequence"/>
</dbReference>
<keyword evidence="1" id="KW-0472">Membrane</keyword>
<keyword evidence="1" id="KW-0812">Transmembrane</keyword>
<keyword evidence="3" id="KW-1185">Reference proteome</keyword>